<dbReference type="SUPFAM" id="SSF51182">
    <property type="entry name" value="RmlC-like cupins"/>
    <property type="match status" value="1"/>
</dbReference>
<dbReference type="AlphaFoldDB" id="A0A558A6X1"/>
<dbReference type="InterPro" id="IPR014710">
    <property type="entry name" value="RmlC-like_jellyroll"/>
</dbReference>
<proteinExistence type="predicted"/>
<dbReference type="Gene3D" id="2.60.120.10">
    <property type="entry name" value="Jelly Rolls"/>
    <property type="match status" value="1"/>
</dbReference>
<sequence length="116" mass="12818">MGANWYSGNANDDAPANRGWLLGHFIQPADDVRATKDVEVKWGIHPAGDKRAGWTSDDQRTTLLLMVEGTFRLDLTEGSVTLHRQGDYVMWGPGIDHSWEALADSVVITVRWPSAA</sequence>
<accession>A0A558A6X1</accession>
<evidence type="ECO:0000313" key="1">
    <source>
        <dbReference type="EMBL" id="TVT20014.1"/>
    </source>
</evidence>
<dbReference type="OrthoDB" id="3556170at2"/>
<dbReference type="InterPro" id="IPR011051">
    <property type="entry name" value="RmlC_Cupin_sf"/>
</dbReference>
<keyword evidence="2" id="KW-1185">Reference proteome</keyword>
<comment type="caution">
    <text evidence="1">The sequence shown here is derived from an EMBL/GenBank/DDBJ whole genome shotgun (WGS) entry which is preliminary data.</text>
</comment>
<dbReference type="EMBL" id="VJZA01000040">
    <property type="protein sequence ID" value="TVT20014.1"/>
    <property type="molecule type" value="Genomic_DNA"/>
</dbReference>
<dbReference type="RefSeq" id="WP_144641782.1">
    <property type="nucleotide sequence ID" value="NZ_BNAX01000005.1"/>
</dbReference>
<dbReference type="Proteomes" id="UP000318578">
    <property type="component" value="Unassembled WGS sequence"/>
</dbReference>
<reference evidence="1 2" key="1">
    <citation type="submission" date="2019-07" db="EMBL/GenBank/DDBJ databases">
        <title>New species of Amycolatopsis and Streptomyces.</title>
        <authorList>
            <person name="Duangmal K."/>
            <person name="Teo W.F.A."/>
            <person name="Lipun K."/>
        </authorList>
    </citation>
    <scope>NUCLEOTIDE SEQUENCE [LARGE SCALE GENOMIC DNA]</scope>
    <source>
        <strain evidence="1 2">JCM 30562</strain>
    </source>
</reference>
<organism evidence="1 2">
    <name type="scientific">Amycolatopsis acidiphila</name>
    <dbReference type="NCBI Taxonomy" id="715473"/>
    <lineage>
        <taxon>Bacteria</taxon>
        <taxon>Bacillati</taxon>
        <taxon>Actinomycetota</taxon>
        <taxon>Actinomycetes</taxon>
        <taxon>Pseudonocardiales</taxon>
        <taxon>Pseudonocardiaceae</taxon>
        <taxon>Amycolatopsis</taxon>
    </lineage>
</organism>
<name>A0A558A6X1_9PSEU</name>
<gene>
    <name evidence="1" type="ORF">FNH06_22100</name>
</gene>
<evidence type="ECO:0000313" key="2">
    <source>
        <dbReference type="Proteomes" id="UP000318578"/>
    </source>
</evidence>
<protein>
    <submittedName>
        <fullName evidence="1">Signal peptidase I</fullName>
    </submittedName>
</protein>